<name>A0A235BU76_UNCW3</name>
<organism evidence="20 21">
    <name type="scientific">candidate division WOR-3 bacterium JGI_Cruoil_03_51_56</name>
    <dbReference type="NCBI Taxonomy" id="1973747"/>
    <lineage>
        <taxon>Bacteria</taxon>
        <taxon>Bacteria division WOR-3</taxon>
    </lineage>
</organism>
<evidence type="ECO:0000313" key="21">
    <source>
        <dbReference type="Proteomes" id="UP000215559"/>
    </source>
</evidence>
<evidence type="ECO:0000256" key="10">
    <source>
        <dbReference type="ARBA" id="ARBA00022679"/>
    </source>
</evidence>
<protein>
    <recommendedName>
        <fullName evidence="7 18">Phosphatidate cytidylyltransferase</fullName>
        <ecNumber evidence="6 18">2.7.7.41</ecNumber>
    </recommendedName>
</protein>
<evidence type="ECO:0000256" key="8">
    <source>
        <dbReference type="ARBA" id="ARBA00022475"/>
    </source>
</evidence>
<comment type="pathway">
    <text evidence="3 18">Phospholipid metabolism; CDP-diacylglycerol biosynthesis; CDP-diacylglycerol from sn-glycerol 3-phosphate: step 3/3.</text>
</comment>
<evidence type="ECO:0000256" key="13">
    <source>
        <dbReference type="ARBA" id="ARBA00022989"/>
    </source>
</evidence>
<comment type="subcellular location">
    <subcellularLocation>
        <location evidence="2">Cell membrane</location>
        <topology evidence="2">Multi-pass membrane protein</topology>
    </subcellularLocation>
</comment>
<evidence type="ECO:0000256" key="6">
    <source>
        <dbReference type="ARBA" id="ARBA00012487"/>
    </source>
</evidence>
<dbReference type="GO" id="GO:0004605">
    <property type="term" value="F:phosphatidate cytidylyltransferase activity"/>
    <property type="evidence" value="ECO:0007669"/>
    <property type="project" value="UniProtKB-EC"/>
</dbReference>
<feature type="transmembrane region" description="Helical" evidence="19">
    <location>
        <begin position="42"/>
        <end position="62"/>
    </location>
</feature>
<keyword evidence="16" id="KW-0594">Phospholipid biosynthesis</keyword>
<dbReference type="EMBL" id="NOZP01000122">
    <property type="protein sequence ID" value="OYD15115.1"/>
    <property type="molecule type" value="Genomic_DNA"/>
</dbReference>
<dbReference type="Pfam" id="PF01148">
    <property type="entry name" value="CTP_transf_1"/>
    <property type="match status" value="1"/>
</dbReference>
<dbReference type="PANTHER" id="PTHR46382:SF1">
    <property type="entry name" value="PHOSPHATIDATE CYTIDYLYLTRANSFERASE"/>
    <property type="match status" value="1"/>
</dbReference>
<dbReference type="GO" id="GO:0016024">
    <property type="term" value="P:CDP-diacylglycerol biosynthetic process"/>
    <property type="evidence" value="ECO:0007669"/>
    <property type="project" value="UniProtKB-UniPathway"/>
</dbReference>
<keyword evidence="11 18" id="KW-0812">Transmembrane</keyword>
<keyword evidence="17" id="KW-1208">Phospholipid metabolism</keyword>
<evidence type="ECO:0000256" key="9">
    <source>
        <dbReference type="ARBA" id="ARBA00022516"/>
    </source>
</evidence>
<keyword evidence="14" id="KW-0443">Lipid metabolism</keyword>
<evidence type="ECO:0000256" key="16">
    <source>
        <dbReference type="ARBA" id="ARBA00023209"/>
    </source>
</evidence>
<dbReference type="UniPathway" id="UPA00557">
    <property type="reaction ID" value="UER00614"/>
</dbReference>
<keyword evidence="13 19" id="KW-1133">Transmembrane helix</keyword>
<evidence type="ECO:0000256" key="1">
    <source>
        <dbReference type="ARBA" id="ARBA00001698"/>
    </source>
</evidence>
<keyword evidence="15 19" id="KW-0472">Membrane</keyword>
<evidence type="ECO:0000256" key="2">
    <source>
        <dbReference type="ARBA" id="ARBA00004651"/>
    </source>
</evidence>
<sequence>MRTSSASLRPDLKTTGLLGRVIIGTLFGVAVFLLIMFTPLPFLVLLVAAWSVLATLEFIKLLRIAEIYLNPWFLSILNVLIISAAWRGWLPGFLIAPLAIVFIAAVVITDVKPRIPVYNTFILIYLGFLPAYLIMLKSLALEHAISLWLVMFPLLLTWTNDTAAWGIGKLFGRHKLTPSLSPNKTWEGFIAGLVCSAALAAPFLKLFHPFSDLAWPYLAVIGIGLGTLSQTGDLFESIFKRAVGIKDTSNILGEHGGFLDRIDSLLFTIPAWYYLVLFYLR</sequence>
<evidence type="ECO:0000256" key="3">
    <source>
        <dbReference type="ARBA" id="ARBA00005119"/>
    </source>
</evidence>
<feature type="transmembrane region" description="Helical" evidence="19">
    <location>
        <begin position="116"/>
        <end position="135"/>
    </location>
</feature>
<evidence type="ECO:0000256" key="18">
    <source>
        <dbReference type="RuleBase" id="RU003938"/>
    </source>
</evidence>
<feature type="transmembrane region" description="Helical" evidence="19">
    <location>
        <begin position="188"/>
        <end position="207"/>
    </location>
</feature>
<comment type="similarity">
    <text evidence="5 18">Belongs to the CDS family.</text>
</comment>
<keyword evidence="8" id="KW-1003">Cell membrane</keyword>
<evidence type="ECO:0000313" key="20">
    <source>
        <dbReference type="EMBL" id="OYD15115.1"/>
    </source>
</evidence>
<evidence type="ECO:0000256" key="11">
    <source>
        <dbReference type="ARBA" id="ARBA00022692"/>
    </source>
</evidence>
<gene>
    <name evidence="20" type="ORF">CH330_06625</name>
</gene>
<dbReference type="PANTHER" id="PTHR46382">
    <property type="entry name" value="PHOSPHATIDATE CYTIDYLYLTRANSFERASE"/>
    <property type="match status" value="1"/>
</dbReference>
<feature type="transmembrane region" description="Helical" evidence="19">
    <location>
        <begin position="262"/>
        <end position="280"/>
    </location>
</feature>
<dbReference type="EC" id="2.7.7.41" evidence="6 18"/>
<evidence type="ECO:0000256" key="12">
    <source>
        <dbReference type="ARBA" id="ARBA00022695"/>
    </source>
</evidence>
<dbReference type="GO" id="GO:0005886">
    <property type="term" value="C:plasma membrane"/>
    <property type="evidence" value="ECO:0007669"/>
    <property type="project" value="UniProtKB-SubCell"/>
</dbReference>
<dbReference type="InterPro" id="IPR000374">
    <property type="entry name" value="PC_trans"/>
</dbReference>
<evidence type="ECO:0000256" key="15">
    <source>
        <dbReference type="ARBA" id="ARBA00023136"/>
    </source>
</evidence>
<feature type="transmembrane region" description="Helical" evidence="19">
    <location>
        <begin position="69"/>
        <end position="86"/>
    </location>
</feature>
<evidence type="ECO:0000256" key="17">
    <source>
        <dbReference type="ARBA" id="ARBA00023264"/>
    </source>
</evidence>
<proteinExistence type="inferred from homology"/>
<comment type="catalytic activity">
    <reaction evidence="1 18">
        <text>a 1,2-diacyl-sn-glycero-3-phosphate + CTP + H(+) = a CDP-1,2-diacyl-sn-glycerol + diphosphate</text>
        <dbReference type="Rhea" id="RHEA:16229"/>
        <dbReference type="ChEBI" id="CHEBI:15378"/>
        <dbReference type="ChEBI" id="CHEBI:33019"/>
        <dbReference type="ChEBI" id="CHEBI:37563"/>
        <dbReference type="ChEBI" id="CHEBI:58332"/>
        <dbReference type="ChEBI" id="CHEBI:58608"/>
        <dbReference type="EC" id="2.7.7.41"/>
    </reaction>
</comment>
<dbReference type="AlphaFoldDB" id="A0A235BU76"/>
<feature type="transmembrane region" description="Helical" evidence="19">
    <location>
        <begin position="92"/>
        <end position="109"/>
    </location>
</feature>
<comment type="pathway">
    <text evidence="4">Lipid metabolism.</text>
</comment>
<evidence type="ECO:0000256" key="14">
    <source>
        <dbReference type="ARBA" id="ARBA00023098"/>
    </source>
</evidence>
<keyword evidence="10 18" id="KW-0808">Transferase</keyword>
<evidence type="ECO:0000256" key="19">
    <source>
        <dbReference type="SAM" id="Phobius"/>
    </source>
</evidence>
<dbReference type="Proteomes" id="UP000215559">
    <property type="component" value="Unassembled WGS sequence"/>
</dbReference>
<comment type="caution">
    <text evidence="20">The sequence shown here is derived from an EMBL/GenBank/DDBJ whole genome shotgun (WGS) entry which is preliminary data.</text>
</comment>
<reference evidence="20 21" key="1">
    <citation type="submission" date="2017-07" db="EMBL/GenBank/DDBJ databases">
        <title>Recovery of genomes from metagenomes via a dereplication, aggregation, and scoring strategy.</title>
        <authorList>
            <person name="Sieber C.M."/>
            <person name="Probst A.J."/>
            <person name="Sharrar A."/>
            <person name="Thomas B.C."/>
            <person name="Hess M."/>
            <person name="Tringe S.G."/>
            <person name="Banfield J.F."/>
        </authorList>
    </citation>
    <scope>NUCLEOTIDE SEQUENCE [LARGE SCALE GENOMIC DNA]</scope>
    <source>
        <strain evidence="20">JGI_Cruoil_03_51_56</strain>
    </source>
</reference>
<evidence type="ECO:0000256" key="5">
    <source>
        <dbReference type="ARBA" id="ARBA00010185"/>
    </source>
</evidence>
<accession>A0A235BU76</accession>
<evidence type="ECO:0000256" key="7">
    <source>
        <dbReference type="ARBA" id="ARBA00019373"/>
    </source>
</evidence>
<feature type="transmembrane region" description="Helical" evidence="19">
    <location>
        <begin position="147"/>
        <end position="167"/>
    </location>
</feature>
<keyword evidence="9" id="KW-0444">Lipid biosynthesis</keyword>
<feature type="transmembrane region" description="Helical" evidence="19">
    <location>
        <begin position="17"/>
        <end position="36"/>
    </location>
</feature>
<evidence type="ECO:0000256" key="4">
    <source>
        <dbReference type="ARBA" id="ARBA00005189"/>
    </source>
</evidence>
<dbReference type="PROSITE" id="PS01315">
    <property type="entry name" value="CDS"/>
    <property type="match status" value="1"/>
</dbReference>
<keyword evidence="12 18" id="KW-0548">Nucleotidyltransferase</keyword>